<dbReference type="HAMAP" id="MF_00023">
    <property type="entry name" value="SmpB"/>
    <property type="match status" value="1"/>
</dbReference>
<proteinExistence type="inferred from homology"/>
<dbReference type="CDD" id="cd09294">
    <property type="entry name" value="SmpB"/>
    <property type="match status" value="1"/>
</dbReference>
<comment type="function">
    <text evidence="3">Required for rescue of stalled ribosomes mediated by trans-translation. Binds to transfer-messenger RNA (tmRNA), required for stable association of tmRNA with ribosomes. tmRNA and SmpB together mimic tRNA shape, replacing the anticodon stem-loop with SmpB. tmRNA is encoded by the ssrA gene; the 2 termini fold to resemble tRNA(Ala) and it encodes a 'tag peptide', a short internal open reading frame. During trans-translation Ala-aminoacylated tmRNA acts like a tRNA, entering the A-site of stalled ribosomes, displacing the stalled mRNA. The ribosome then switches to translate the ORF on the tmRNA; the nascent peptide is terminated with the 'tag peptide' encoded by the tmRNA and targeted for degradation. The ribosome is freed to recommence translation, which seems to be the essential function of trans-translation.</text>
</comment>
<dbReference type="EMBL" id="JBIPKE010000017">
    <property type="protein sequence ID" value="MFH6984317.1"/>
    <property type="molecule type" value="Genomic_DNA"/>
</dbReference>
<dbReference type="PANTHER" id="PTHR30308">
    <property type="entry name" value="TMRNA-BINDING COMPONENT OF TRANS-TRANSLATION TAGGING COMPLEX"/>
    <property type="match status" value="1"/>
</dbReference>
<dbReference type="PROSITE" id="PS01317">
    <property type="entry name" value="SSRP"/>
    <property type="match status" value="1"/>
</dbReference>
<keyword evidence="2 3" id="KW-0694">RNA-binding</keyword>
<evidence type="ECO:0000256" key="2">
    <source>
        <dbReference type="ARBA" id="ARBA00022884"/>
    </source>
</evidence>
<name>A0ABW7N9L0_9BACT</name>
<accession>A0ABW7N9L0</accession>
<sequence>MAKDTSRFSNNISIKNRKASYEYEFIDKYEAGIVLKGTEIKSIREGKASVQEAYCYLKNDEVFIKSMNISPYSNSSFANHEITRDRKLLLKKKEVEKIKTKTEEKGLTIVPTKMYINSRGFAKVEIAVARGKKLFDKRDSIKKKDQDRELKRLKI</sequence>
<dbReference type="InterPro" id="IPR023620">
    <property type="entry name" value="SmpB"/>
</dbReference>
<dbReference type="SUPFAM" id="SSF74982">
    <property type="entry name" value="Small protein B (SmpB)"/>
    <property type="match status" value="1"/>
</dbReference>
<evidence type="ECO:0000313" key="5">
    <source>
        <dbReference type="Proteomes" id="UP001610063"/>
    </source>
</evidence>
<dbReference type="Proteomes" id="UP001610063">
    <property type="component" value="Unassembled WGS sequence"/>
</dbReference>
<evidence type="ECO:0000313" key="4">
    <source>
        <dbReference type="EMBL" id="MFH6984317.1"/>
    </source>
</evidence>
<dbReference type="InterPro" id="IPR000037">
    <property type="entry name" value="SsrA-bd_prot"/>
</dbReference>
<organism evidence="4 5">
    <name type="scientific">Marinoscillum luteum</name>
    <dbReference type="NCBI Taxonomy" id="861051"/>
    <lineage>
        <taxon>Bacteria</taxon>
        <taxon>Pseudomonadati</taxon>
        <taxon>Bacteroidota</taxon>
        <taxon>Cytophagia</taxon>
        <taxon>Cytophagales</taxon>
        <taxon>Reichenbachiellaceae</taxon>
        <taxon>Marinoscillum</taxon>
    </lineage>
</organism>
<dbReference type="Pfam" id="PF01668">
    <property type="entry name" value="SmpB"/>
    <property type="match status" value="1"/>
</dbReference>
<dbReference type="RefSeq" id="WP_159584920.1">
    <property type="nucleotide sequence ID" value="NZ_JBIPKE010000017.1"/>
</dbReference>
<dbReference type="InterPro" id="IPR020081">
    <property type="entry name" value="SsrA-bd_prot_CS"/>
</dbReference>
<dbReference type="Gene3D" id="2.40.280.10">
    <property type="match status" value="1"/>
</dbReference>
<dbReference type="NCBIfam" id="TIGR00086">
    <property type="entry name" value="smpB"/>
    <property type="match status" value="1"/>
</dbReference>
<evidence type="ECO:0000256" key="3">
    <source>
        <dbReference type="HAMAP-Rule" id="MF_00023"/>
    </source>
</evidence>
<dbReference type="NCBIfam" id="NF003843">
    <property type="entry name" value="PRK05422.1"/>
    <property type="match status" value="1"/>
</dbReference>
<reference evidence="4 5" key="1">
    <citation type="journal article" date="2013" name="Int. J. Syst. Evol. Microbiol.">
        <title>Marinoscillum luteum sp. nov., isolated from marine sediment.</title>
        <authorList>
            <person name="Cha I.T."/>
            <person name="Park S.J."/>
            <person name="Kim S.J."/>
            <person name="Kim J.G."/>
            <person name="Jung M.Y."/>
            <person name="Shin K.S."/>
            <person name="Kwon K.K."/>
            <person name="Yang S.H."/>
            <person name="Seo Y.S."/>
            <person name="Rhee S.K."/>
        </authorList>
    </citation>
    <scope>NUCLEOTIDE SEQUENCE [LARGE SCALE GENOMIC DNA]</scope>
    <source>
        <strain evidence="4 5">KCTC 23939</strain>
    </source>
</reference>
<evidence type="ECO:0000256" key="1">
    <source>
        <dbReference type="ARBA" id="ARBA00022490"/>
    </source>
</evidence>
<protein>
    <recommendedName>
        <fullName evidence="3">SsrA-binding protein</fullName>
    </recommendedName>
    <alternativeName>
        <fullName evidence="3">Small protein B</fullName>
    </alternativeName>
</protein>
<gene>
    <name evidence="3 4" type="primary">smpB</name>
    <name evidence="4" type="ORF">ACHKAR_12765</name>
</gene>
<keyword evidence="1 3" id="KW-0963">Cytoplasm</keyword>
<keyword evidence="5" id="KW-1185">Reference proteome</keyword>
<comment type="caution">
    <text evidence="4">The sequence shown here is derived from an EMBL/GenBank/DDBJ whole genome shotgun (WGS) entry which is preliminary data.</text>
</comment>
<comment type="similarity">
    <text evidence="3">Belongs to the SmpB family.</text>
</comment>
<dbReference type="PANTHER" id="PTHR30308:SF2">
    <property type="entry name" value="SSRA-BINDING PROTEIN"/>
    <property type="match status" value="1"/>
</dbReference>
<comment type="subcellular location">
    <subcellularLocation>
        <location evidence="3">Cytoplasm</location>
    </subcellularLocation>
    <text evidence="3">The tmRNA-SmpB complex associates with stalled 70S ribosomes.</text>
</comment>